<gene>
    <name evidence="1" type="ORF">acsn021_21690</name>
</gene>
<dbReference type="Gene3D" id="3.30.450.150">
    <property type="entry name" value="Haem-degrading domain"/>
    <property type="match status" value="1"/>
</dbReference>
<proteinExistence type="predicted"/>
<dbReference type="PANTHER" id="PTHR34309:SF1">
    <property type="entry name" value="PROTEIN GLCG"/>
    <property type="match status" value="1"/>
</dbReference>
<dbReference type="Pfam" id="PF03928">
    <property type="entry name" value="HbpS-like"/>
    <property type="match status" value="1"/>
</dbReference>
<dbReference type="InterPro" id="IPR005624">
    <property type="entry name" value="PduO/GlcC-like"/>
</dbReference>
<evidence type="ECO:0000313" key="1">
    <source>
        <dbReference type="EMBL" id="BCJ94600.1"/>
    </source>
</evidence>
<dbReference type="InterPro" id="IPR038084">
    <property type="entry name" value="PduO/GlcC-like_sf"/>
</dbReference>
<keyword evidence="2" id="KW-1185">Reference proteome</keyword>
<protein>
    <submittedName>
        <fullName evidence="1">Uncharacterized protein</fullName>
    </submittedName>
</protein>
<dbReference type="InterPro" id="IPR052517">
    <property type="entry name" value="GlcG_carb_metab_protein"/>
</dbReference>
<evidence type="ECO:0000313" key="2">
    <source>
        <dbReference type="Proteomes" id="UP000515561"/>
    </source>
</evidence>
<dbReference type="Proteomes" id="UP000515561">
    <property type="component" value="Chromosome"/>
</dbReference>
<sequence>MQESGIGIIYQELKKTEDILNNLREVTGNELLTLHVRKLLQEVKGVQLKVIEEAVKEVADTYQTQNTFVTAKQKISWGSEQKDITLSEALALIKEVEKKATAMGISVVLAVYNSAANPVAIHSMDNSYIASFDIAANKAYTCAALKRSTISLKSLSQPGKELYGIQHTNQGRIIIIGGGEPLNYNGRLIGALGVSGGTEAQDTALAEFGKNILEEVLL</sequence>
<accession>A0A6S6R5A8</accession>
<dbReference type="EMBL" id="AP023367">
    <property type="protein sequence ID" value="BCJ94600.1"/>
    <property type="molecule type" value="Genomic_DNA"/>
</dbReference>
<dbReference type="KEGG" id="acel:acsn021_21690"/>
<dbReference type="SUPFAM" id="SSF143744">
    <property type="entry name" value="GlcG-like"/>
    <property type="match status" value="1"/>
</dbReference>
<reference evidence="1 2" key="1">
    <citation type="journal article" date="2016" name="Int. J. Syst. Evol. Microbiol.">
        <title>Descriptions of Anaerotaenia torta gen. nov., sp. nov. and Anaerocolumna cellulosilytica gen. nov., sp. nov. isolated from a methanogenic reactor of cattle waste.</title>
        <authorList>
            <person name="Uek A."/>
            <person name="Ohtaki Y."/>
            <person name="Kaku N."/>
            <person name="Ueki K."/>
        </authorList>
    </citation>
    <scope>NUCLEOTIDE SEQUENCE [LARGE SCALE GENOMIC DNA]</scope>
    <source>
        <strain evidence="1 2">SN021</strain>
    </source>
</reference>
<organism evidence="1 2">
    <name type="scientific">Anaerocolumna cellulosilytica</name>
    <dbReference type="NCBI Taxonomy" id="433286"/>
    <lineage>
        <taxon>Bacteria</taxon>
        <taxon>Bacillati</taxon>
        <taxon>Bacillota</taxon>
        <taxon>Clostridia</taxon>
        <taxon>Lachnospirales</taxon>
        <taxon>Lachnospiraceae</taxon>
        <taxon>Anaerocolumna</taxon>
    </lineage>
</organism>
<name>A0A6S6R5A8_9FIRM</name>
<dbReference type="RefSeq" id="WP_184089671.1">
    <property type="nucleotide sequence ID" value="NZ_AP023367.1"/>
</dbReference>
<dbReference type="AlphaFoldDB" id="A0A6S6R5A8"/>
<dbReference type="PANTHER" id="PTHR34309">
    <property type="entry name" value="SLR1406 PROTEIN"/>
    <property type="match status" value="1"/>
</dbReference>